<accession>A0A699H1H9</accession>
<dbReference type="GO" id="GO:0015074">
    <property type="term" value="P:DNA integration"/>
    <property type="evidence" value="ECO:0007669"/>
    <property type="project" value="UniProtKB-KW"/>
</dbReference>
<dbReference type="InterPro" id="IPR056924">
    <property type="entry name" value="SH3_Tf2-1"/>
</dbReference>
<evidence type="ECO:0000256" key="3">
    <source>
        <dbReference type="ARBA" id="ARBA00022695"/>
    </source>
</evidence>
<evidence type="ECO:0000256" key="11">
    <source>
        <dbReference type="ARBA" id="ARBA00022918"/>
    </source>
</evidence>
<dbReference type="InterPro" id="IPR050951">
    <property type="entry name" value="Retrovirus_Pol_polyprotein"/>
</dbReference>
<keyword evidence="4" id="KW-0540">Nuclease</keyword>
<keyword evidence="3" id="KW-0548">Nucleotidyltransferase</keyword>
<dbReference type="InterPro" id="IPR043502">
    <property type="entry name" value="DNA/RNA_pol_sf"/>
</dbReference>
<keyword evidence="10" id="KW-0229">DNA integration</keyword>
<dbReference type="Pfam" id="PF24626">
    <property type="entry name" value="SH3_Tf2-1"/>
    <property type="match status" value="1"/>
</dbReference>
<dbReference type="InterPro" id="IPR036397">
    <property type="entry name" value="RNaseH_sf"/>
</dbReference>
<name>A0A699H1H9_TANCI</name>
<evidence type="ECO:0000256" key="7">
    <source>
        <dbReference type="ARBA" id="ARBA00022759"/>
    </source>
</evidence>
<evidence type="ECO:0000256" key="6">
    <source>
        <dbReference type="ARBA" id="ARBA00022750"/>
    </source>
</evidence>
<evidence type="ECO:0000256" key="15">
    <source>
        <dbReference type="SAM" id="MobiDB-lite"/>
    </source>
</evidence>
<dbReference type="PROSITE" id="PS50994">
    <property type="entry name" value="INTEGRASE"/>
    <property type="match status" value="1"/>
</dbReference>
<reference evidence="17" key="1">
    <citation type="journal article" date="2019" name="Sci. Rep.">
        <title>Draft genome of Tanacetum cinerariifolium, the natural source of mosquito coil.</title>
        <authorList>
            <person name="Yamashiro T."/>
            <person name="Shiraishi A."/>
            <person name="Satake H."/>
            <person name="Nakayama K."/>
        </authorList>
    </citation>
    <scope>NUCLEOTIDE SEQUENCE</scope>
</reference>
<keyword evidence="1" id="KW-0645">Protease</keyword>
<proteinExistence type="predicted"/>
<dbReference type="PANTHER" id="PTHR37984:SF5">
    <property type="entry name" value="PROTEIN NYNRIN-LIKE"/>
    <property type="match status" value="1"/>
</dbReference>
<keyword evidence="11" id="KW-0695">RNA-directed DNA polymerase</keyword>
<evidence type="ECO:0000259" key="16">
    <source>
        <dbReference type="PROSITE" id="PS50994"/>
    </source>
</evidence>
<evidence type="ECO:0000256" key="10">
    <source>
        <dbReference type="ARBA" id="ARBA00022908"/>
    </source>
</evidence>
<organism evidence="17">
    <name type="scientific">Tanacetum cinerariifolium</name>
    <name type="common">Dalmatian daisy</name>
    <name type="synonym">Chrysanthemum cinerariifolium</name>
    <dbReference type="NCBI Taxonomy" id="118510"/>
    <lineage>
        <taxon>Eukaryota</taxon>
        <taxon>Viridiplantae</taxon>
        <taxon>Streptophyta</taxon>
        <taxon>Embryophyta</taxon>
        <taxon>Tracheophyta</taxon>
        <taxon>Spermatophyta</taxon>
        <taxon>Magnoliopsida</taxon>
        <taxon>eudicotyledons</taxon>
        <taxon>Gunneridae</taxon>
        <taxon>Pentapetalae</taxon>
        <taxon>asterids</taxon>
        <taxon>campanulids</taxon>
        <taxon>Asterales</taxon>
        <taxon>Asteraceae</taxon>
        <taxon>Asteroideae</taxon>
        <taxon>Anthemideae</taxon>
        <taxon>Anthemidinae</taxon>
        <taxon>Tanacetum</taxon>
    </lineage>
</organism>
<dbReference type="Pfam" id="PF17917">
    <property type="entry name" value="RT_RNaseH"/>
    <property type="match status" value="1"/>
</dbReference>
<evidence type="ECO:0000256" key="13">
    <source>
        <dbReference type="ARBA" id="ARBA00023125"/>
    </source>
</evidence>
<dbReference type="Pfam" id="PF17921">
    <property type="entry name" value="Integrase_H2C2"/>
    <property type="match status" value="1"/>
</dbReference>
<dbReference type="CDD" id="cd09274">
    <property type="entry name" value="RNase_HI_RT_Ty3"/>
    <property type="match status" value="1"/>
</dbReference>
<keyword evidence="6" id="KW-0064">Aspartyl protease</keyword>
<dbReference type="GO" id="GO:0004190">
    <property type="term" value="F:aspartic-type endopeptidase activity"/>
    <property type="evidence" value="ECO:0007669"/>
    <property type="project" value="UniProtKB-KW"/>
</dbReference>
<evidence type="ECO:0000256" key="1">
    <source>
        <dbReference type="ARBA" id="ARBA00022670"/>
    </source>
</evidence>
<dbReference type="GO" id="GO:0003964">
    <property type="term" value="F:RNA-directed DNA polymerase activity"/>
    <property type="evidence" value="ECO:0007669"/>
    <property type="project" value="UniProtKB-KW"/>
</dbReference>
<keyword evidence="9" id="KW-0460">Magnesium</keyword>
<dbReference type="GO" id="GO:0006508">
    <property type="term" value="P:proteolysis"/>
    <property type="evidence" value="ECO:0007669"/>
    <property type="project" value="UniProtKB-KW"/>
</dbReference>
<gene>
    <name evidence="17" type="ORF">Tci_282414</name>
</gene>
<dbReference type="InterPro" id="IPR041373">
    <property type="entry name" value="RT_RNaseH"/>
</dbReference>
<evidence type="ECO:0000256" key="14">
    <source>
        <dbReference type="ARBA" id="ARBA00023172"/>
    </source>
</evidence>
<keyword evidence="7" id="KW-0255">Endonuclease</keyword>
<feature type="domain" description="Integrase catalytic" evidence="16">
    <location>
        <begin position="298"/>
        <end position="408"/>
    </location>
</feature>
<dbReference type="SUPFAM" id="SSF53098">
    <property type="entry name" value="Ribonuclease H-like"/>
    <property type="match status" value="1"/>
</dbReference>
<dbReference type="GO" id="GO:0004519">
    <property type="term" value="F:endonuclease activity"/>
    <property type="evidence" value="ECO:0007669"/>
    <property type="project" value="UniProtKB-KW"/>
</dbReference>
<dbReference type="GO" id="GO:0046872">
    <property type="term" value="F:metal ion binding"/>
    <property type="evidence" value="ECO:0007669"/>
    <property type="project" value="UniProtKB-KW"/>
</dbReference>
<dbReference type="InterPro" id="IPR001584">
    <property type="entry name" value="Integrase_cat-core"/>
</dbReference>
<evidence type="ECO:0000256" key="4">
    <source>
        <dbReference type="ARBA" id="ARBA00022722"/>
    </source>
</evidence>
<dbReference type="InterPro" id="IPR041588">
    <property type="entry name" value="Integrase_H2C2"/>
</dbReference>
<evidence type="ECO:0000256" key="2">
    <source>
        <dbReference type="ARBA" id="ARBA00022679"/>
    </source>
</evidence>
<protein>
    <submittedName>
        <fullName evidence="17">Retrotransposon protein, putative, Ty3-gypsy subclass</fullName>
    </submittedName>
</protein>
<keyword evidence="2" id="KW-0808">Transferase</keyword>
<keyword evidence="5" id="KW-0479">Metal-binding</keyword>
<keyword evidence="12" id="KW-0239">DNA-directed DNA polymerase</keyword>
<dbReference type="GO" id="GO:0006310">
    <property type="term" value="P:DNA recombination"/>
    <property type="evidence" value="ECO:0007669"/>
    <property type="project" value="UniProtKB-KW"/>
</dbReference>
<dbReference type="AlphaFoldDB" id="A0A699H1H9"/>
<dbReference type="GO" id="GO:0003887">
    <property type="term" value="F:DNA-directed DNA polymerase activity"/>
    <property type="evidence" value="ECO:0007669"/>
    <property type="project" value="UniProtKB-KW"/>
</dbReference>
<dbReference type="GO" id="GO:0003677">
    <property type="term" value="F:DNA binding"/>
    <property type="evidence" value="ECO:0007669"/>
    <property type="project" value="UniProtKB-KW"/>
</dbReference>
<evidence type="ECO:0000256" key="12">
    <source>
        <dbReference type="ARBA" id="ARBA00022932"/>
    </source>
</evidence>
<dbReference type="EMBL" id="BKCJ010089699">
    <property type="protein sequence ID" value="GEX10439.1"/>
    <property type="molecule type" value="Genomic_DNA"/>
</dbReference>
<keyword evidence="14" id="KW-0233">DNA recombination</keyword>
<evidence type="ECO:0000256" key="5">
    <source>
        <dbReference type="ARBA" id="ARBA00022723"/>
    </source>
</evidence>
<dbReference type="SUPFAM" id="SSF56672">
    <property type="entry name" value="DNA/RNA polymerases"/>
    <property type="match status" value="1"/>
</dbReference>
<comment type="caution">
    <text evidence="17">The sequence shown here is derived from an EMBL/GenBank/DDBJ whole genome shotgun (WGS) entry which is preliminary data.</text>
</comment>
<keyword evidence="8" id="KW-0378">Hydrolase</keyword>
<feature type="compositionally biased region" description="Polar residues" evidence="15">
    <location>
        <begin position="777"/>
        <end position="809"/>
    </location>
</feature>
<dbReference type="Gene3D" id="3.10.20.370">
    <property type="match status" value="1"/>
</dbReference>
<keyword evidence="13" id="KW-0238">DNA-binding</keyword>
<evidence type="ECO:0000256" key="9">
    <source>
        <dbReference type="ARBA" id="ARBA00022842"/>
    </source>
</evidence>
<evidence type="ECO:0000313" key="17">
    <source>
        <dbReference type="EMBL" id="GEX10439.1"/>
    </source>
</evidence>
<dbReference type="InterPro" id="IPR012337">
    <property type="entry name" value="RNaseH-like_sf"/>
</dbReference>
<feature type="region of interest" description="Disordered" evidence="15">
    <location>
        <begin position="766"/>
        <end position="818"/>
    </location>
</feature>
<dbReference type="Gene3D" id="3.30.420.10">
    <property type="entry name" value="Ribonuclease H-like superfamily/Ribonuclease H"/>
    <property type="match status" value="1"/>
</dbReference>
<evidence type="ECO:0000256" key="8">
    <source>
        <dbReference type="ARBA" id="ARBA00022801"/>
    </source>
</evidence>
<dbReference type="PANTHER" id="PTHR37984">
    <property type="entry name" value="PROTEIN CBG26694"/>
    <property type="match status" value="1"/>
</dbReference>
<sequence length="1175" mass="133300">MSKLQQSQSEDITMDPAKVEAITKWPRPTTVTEVRSFLRLAGREVGYQIYSDASKKGLGCVLMQHGKVIAYASRQLKPYEENYPTHDLDLAAVVFAPKIWRHYLYGETCDIFTDHKSLKYIFTKKELNMRQRRWLELLKDYDANIQYHPGKANVAADALSRKNSGIMACLKIQPEIIKDSEIMEVELVVRGSEDYIASLKIEPNLILRIKEAQKEDGELWSVMQNMKKCKQKEFRVDDHGVIWYGNRLCVPDDSSLRETVLTEAHSSPFSIHPGTTKMYRDLKQNFWWNGMKHDQGYSVSKLAEIFQQEIIRLHGTPASIVSDRDPRFTSRFWKGLQNAWGTRQKFSTAFHPQTDGQIERTIQTLEDMLRSCALKWTGNWDDYLCLVEFAYNNASIKGAPFELLYGRKCRAPICWNEVGQHVIEGPELVEVTNEKVAIAKEKLKEARSRQKSYADRHRRALEFKPGDRVFLKVSSCRGVRRFGLKGKLSPRFIGPFKILDRIGEADRVRSRLGFGCVSLNLSVCSLNWFTCLCVGFDLSLVRRYATLSESNIMPKGAPIVDDPIVKSVDTITKTTSYAGAAGAIAEKVSSRLEHTLYGYFIGKRLAFPIVEYYARNNWGKHGMKRIMMNSKGFFFFKFDSKAGLEAVLESALIATFIGKSIMLDSYTSSMCKDSWGRSSFTWCLIEVNSDSDLIDVVTIGIPSLMGDNFTKETIRVEYEWRSPKCVSNDGFQTMGNEKKRKGKFKSTNGGQFAGPFVKQTVRYERKAPPRAPKKGATNVSNPSTSSSMLMTAETSPKQDNFTTSNSFSALNDEEHDDEEVENVYDELANLFKTDGSLSFTVSAVPYHMKLMQDPGDATSDPLVAPFTQLHTEADLKDQDLVLFLVNKEAINILLLGLPSKVYQTIDDAKSGNKVWEKVRQQMESQDEANEVRAEMLGTTRDPLALIARIENSYLYAQTQGYLPQKPYTSQIFLAKQDFATQQSSLVNYASSNNDNIYSSNTLTPQVNGSYEQGIEDNDPMAGVTKSMEMLTKVSKHYNRPTNNNLHTSSNTRVRLIKQPRMNVSPRRHMSTGTIEEEYDFLADAAEEELEDQKFEAPGIFMATISEIKLDFENDKGSDGDEQEIKLHSDFVITVPIENIKPDSENENIYILREDNIDIITVSSHINLDRGEATYE</sequence>